<evidence type="ECO:0000313" key="7">
    <source>
        <dbReference type="EMBL" id="SFG60793.1"/>
    </source>
</evidence>
<gene>
    <name evidence="7" type="ORF">SAMN05192565_106166</name>
</gene>
<organism evidence="7 8">
    <name type="scientific">Methylobacterium gossipiicola</name>
    <dbReference type="NCBI Taxonomy" id="582675"/>
    <lineage>
        <taxon>Bacteria</taxon>
        <taxon>Pseudomonadati</taxon>
        <taxon>Pseudomonadota</taxon>
        <taxon>Alphaproteobacteria</taxon>
        <taxon>Hyphomicrobiales</taxon>
        <taxon>Methylobacteriaceae</taxon>
        <taxon>Methylobacterium</taxon>
    </lineage>
</organism>
<evidence type="ECO:0000256" key="3">
    <source>
        <dbReference type="ARBA" id="ARBA00022691"/>
    </source>
</evidence>
<comment type="similarity">
    <text evidence="5 6">Belongs to the autoinducer synthase family.</text>
</comment>
<dbReference type="STRING" id="582675.SAMN05192565_106166"/>
<evidence type="ECO:0000256" key="1">
    <source>
        <dbReference type="ARBA" id="ARBA00022654"/>
    </source>
</evidence>
<comment type="catalytic activity">
    <reaction evidence="6">
        <text>a fatty acyl-[ACP] + S-adenosyl-L-methionine = an N-acyl-L-homoserine lactone + S-methyl-5'-thioadenosine + holo-[ACP] + H(+)</text>
        <dbReference type="Rhea" id="RHEA:10096"/>
        <dbReference type="Rhea" id="RHEA-COMP:9685"/>
        <dbReference type="Rhea" id="RHEA-COMP:14125"/>
        <dbReference type="ChEBI" id="CHEBI:15378"/>
        <dbReference type="ChEBI" id="CHEBI:17509"/>
        <dbReference type="ChEBI" id="CHEBI:55474"/>
        <dbReference type="ChEBI" id="CHEBI:59789"/>
        <dbReference type="ChEBI" id="CHEBI:64479"/>
        <dbReference type="ChEBI" id="CHEBI:138651"/>
        <dbReference type="EC" id="2.3.1.184"/>
    </reaction>
</comment>
<name>A0A1I2T784_9HYPH</name>
<keyword evidence="4 5" id="KW-0071">Autoinducer synthesis</keyword>
<keyword evidence="8" id="KW-1185">Reference proteome</keyword>
<dbReference type="PANTHER" id="PTHR39322">
    <property type="entry name" value="ACYL-HOMOSERINE-LACTONE SYNTHASE"/>
    <property type="match status" value="1"/>
</dbReference>
<dbReference type="GO" id="GO:0009372">
    <property type="term" value="P:quorum sensing"/>
    <property type="evidence" value="ECO:0007669"/>
    <property type="project" value="UniProtKB-UniRule"/>
</dbReference>
<evidence type="ECO:0000313" key="8">
    <source>
        <dbReference type="Proteomes" id="UP000199229"/>
    </source>
</evidence>
<dbReference type="EMBL" id="FOPM01000006">
    <property type="protein sequence ID" value="SFG60793.1"/>
    <property type="molecule type" value="Genomic_DNA"/>
</dbReference>
<dbReference type="SUPFAM" id="SSF55729">
    <property type="entry name" value="Acyl-CoA N-acyltransferases (Nat)"/>
    <property type="match status" value="1"/>
</dbReference>
<dbReference type="AlphaFoldDB" id="A0A1I2T784"/>
<dbReference type="PANTHER" id="PTHR39322:SF1">
    <property type="entry name" value="ISOVALERYL-HOMOSERINE LACTONE SYNTHASE"/>
    <property type="match status" value="1"/>
</dbReference>
<evidence type="ECO:0000256" key="4">
    <source>
        <dbReference type="ARBA" id="ARBA00022929"/>
    </source>
</evidence>
<dbReference type="InterPro" id="IPR016181">
    <property type="entry name" value="Acyl_CoA_acyltransferase"/>
</dbReference>
<dbReference type="Proteomes" id="UP000199229">
    <property type="component" value="Unassembled WGS sequence"/>
</dbReference>
<dbReference type="PRINTS" id="PR01549">
    <property type="entry name" value="AUTOINDCRSYN"/>
</dbReference>
<dbReference type="GO" id="GO:0007165">
    <property type="term" value="P:signal transduction"/>
    <property type="evidence" value="ECO:0007669"/>
    <property type="project" value="TreeGrafter"/>
</dbReference>
<proteinExistence type="inferred from homology"/>
<dbReference type="PROSITE" id="PS51187">
    <property type="entry name" value="AUTOINDUCER_SYNTH_2"/>
    <property type="match status" value="1"/>
</dbReference>
<evidence type="ECO:0000256" key="6">
    <source>
        <dbReference type="RuleBase" id="RU361135"/>
    </source>
</evidence>
<dbReference type="OrthoDB" id="6169313at2"/>
<dbReference type="InterPro" id="IPR001690">
    <property type="entry name" value="Autoind_synthase"/>
</dbReference>
<dbReference type="EC" id="2.3.1.184" evidence="6"/>
<dbReference type="GO" id="GO:0061579">
    <property type="term" value="F:N-acyl homoserine lactone synthase activity"/>
    <property type="evidence" value="ECO:0007669"/>
    <property type="project" value="UniProtKB-UniRule"/>
</dbReference>
<keyword evidence="3 6" id="KW-0949">S-adenosyl-L-methionine</keyword>
<dbReference type="Pfam" id="PF00765">
    <property type="entry name" value="Autoind_synth"/>
    <property type="match status" value="1"/>
</dbReference>
<protein>
    <recommendedName>
        <fullName evidence="6">Acyl-homoserine-lactone synthase</fullName>
        <ecNumber evidence="6">2.3.1.184</ecNumber>
    </recommendedName>
    <alternativeName>
        <fullName evidence="6">Autoinducer synthesis protein</fullName>
    </alternativeName>
</protein>
<keyword evidence="2 6" id="KW-0808">Transferase</keyword>
<keyword evidence="1 5" id="KW-0673">Quorum sensing</keyword>
<evidence type="ECO:0000256" key="2">
    <source>
        <dbReference type="ARBA" id="ARBA00022679"/>
    </source>
</evidence>
<sequence length="210" mass="23288">MIHVITSANSAQNTDLMEQAFRLRHRIFVEEMGWSAVAREDRREIDEFDDEHAVHLLAVEEDDVVGYSRLLPTTRPYVLSTHLPQLCKGTPPADPGLVEWSRIGVADSARTSGRRLNPTALAILTAIVEWGLPRGLHGFVSEMPTSWLLRLLQLHIHAMPLGLPQRIDDVEIVAVRAGFDAQSLRRLHAMRGTTASVLAPARGGIIRLAS</sequence>
<dbReference type="RefSeq" id="WP_091970412.1">
    <property type="nucleotide sequence ID" value="NZ_FOPM01000006.1"/>
</dbReference>
<accession>A0A1I2T784</accession>
<evidence type="ECO:0000256" key="5">
    <source>
        <dbReference type="PROSITE-ProRule" id="PRU00533"/>
    </source>
</evidence>
<reference evidence="8" key="1">
    <citation type="submission" date="2016-10" db="EMBL/GenBank/DDBJ databases">
        <authorList>
            <person name="Varghese N."/>
            <person name="Submissions S."/>
        </authorList>
    </citation>
    <scope>NUCLEOTIDE SEQUENCE [LARGE SCALE GENOMIC DNA]</scope>
    <source>
        <strain evidence="8">Gh-105</strain>
    </source>
</reference>
<dbReference type="Gene3D" id="3.40.630.30">
    <property type="match status" value="1"/>
</dbReference>